<dbReference type="PANTHER" id="PTHR43591">
    <property type="entry name" value="METHYLTRANSFERASE"/>
    <property type="match status" value="1"/>
</dbReference>
<feature type="domain" description="Methyltransferase type 11" evidence="1">
    <location>
        <begin position="48"/>
        <end position="161"/>
    </location>
</feature>
<dbReference type="Proteomes" id="UP000076927">
    <property type="component" value="Chromosome"/>
</dbReference>
<dbReference type="Gene3D" id="3.40.50.150">
    <property type="entry name" value="Vaccinia Virus protein VP39"/>
    <property type="match status" value="1"/>
</dbReference>
<evidence type="ECO:0000313" key="3">
    <source>
        <dbReference type="Proteomes" id="UP000076927"/>
    </source>
</evidence>
<dbReference type="AlphaFoldDB" id="A0A172TED7"/>
<dbReference type="GO" id="GO:0008757">
    <property type="term" value="F:S-adenosylmethionine-dependent methyltransferase activity"/>
    <property type="evidence" value="ECO:0007669"/>
    <property type="project" value="InterPro"/>
</dbReference>
<organism evidence="2 3">
    <name type="scientific">Paenibacillus swuensis</name>
    <dbReference type="NCBI Taxonomy" id="1178515"/>
    <lineage>
        <taxon>Bacteria</taxon>
        <taxon>Bacillati</taxon>
        <taxon>Bacillota</taxon>
        <taxon>Bacilli</taxon>
        <taxon>Bacillales</taxon>
        <taxon>Paenibacillaceae</taxon>
        <taxon>Paenibacillus</taxon>
    </lineage>
</organism>
<dbReference type="RefSeq" id="WP_068603711.1">
    <property type="nucleotide sequence ID" value="NZ_CP011388.1"/>
</dbReference>
<dbReference type="SUPFAM" id="SSF53335">
    <property type="entry name" value="S-adenosyl-L-methionine-dependent methyltransferases"/>
    <property type="match status" value="1"/>
</dbReference>
<dbReference type="InterPro" id="IPR029063">
    <property type="entry name" value="SAM-dependent_MTases_sf"/>
</dbReference>
<reference evidence="2 3" key="1">
    <citation type="submission" date="2015-01" db="EMBL/GenBank/DDBJ databases">
        <title>Paenibacillus swuensis/DY6/whole genome sequencing.</title>
        <authorList>
            <person name="Kim M.K."/>
            <person name="Srinivasan S."/>
            <person name="Lee J.-J."/>
        </authorList>
    </citation>
    <scope>NUCLEOTIDE SEQUENCE [LARGE SCALE GENOMIC DNA]</scope>
    <source>
        <strain evidence="2 3">DY6</strain>
    </source>
</reference>
<name>A0A172TED7_9BACL</name>
<evidence type="ECO:0000313" key="2">
    <source>
        <dbReference type="EMBL" id="ANE45274.1"/>
    </source>
</evidence>
<dbReference type="STRING" id="1178515.SY83_01815"/>
<dbReference type="Pfam" id="PF08241">
    <property type="entry name" value="Methyltransf_11"/>
    <property type="match status" value="1"/>
</dbReference>
<dbReference type="KEGG" id="pswu:SY83_01815"/>
<sequence>MGTEDSRFFKVSDPHSDEVLFRIPHYWWSRLYEYEWAKNFVRPGDVVLDAACGIDHPFKFYLTTVTDQVYACDIDPRIVMPEQVIESMRGSFFGAEAAEVVRNQYVDRVQFAHADLTRLPYADASFDRVFCISVLEEMPAQACLSALKEFRRVLRPDGLVVLTFDYPNIDLALLREQLEEADLAVAGPVDWELPEDALYTEMWGGLYCFRALLKRK</sequence>
<keyword evidence="3" id="KW-1185">Reference proteome</keyword>
<evidence type="ECO:0000259" key="1">
    <source>
        <dbReference type="Pfam" id="PF08241"/>
    </source>
</evidence>
<accession>A0A172TED7</accession>
<dbReference type="OrthoDB" id="3896938at2"/>
<dbReference type="PATRIC" id="fig|1178515.4.peg.340"/>
<proteinExistence type="predicted"/>
<dbReference type="CDD" id="cd02440">
    <property type="entry name" value="AdoMet_MTases"/>
    <property type="match status" value="1"/>
</dbReference>
<dbReference type="InterPro" id="IPR013216">
    <property type="entry name" value="Methyltransf_11"/>
</dbReference>
<protein>
    <recommendedName>
        <fullName evidence="1">Methyltransferase type 11 domain-containing protein</fullName>
    </recommendedName>
</protein>
<gene>
    <name evidence="2" type="ORF">SY83_01815</name>
</gene>
<dbReference type="EMBL" id="CP011388">
    <property type="protein sequence ID" value="ANE45274.1"/>
    <property type="molecule type" value="Genomic_DNA"/>
</dbReference>